<evidence type="ECO:0000313" key="3">
    <source>
        <dbReference type="Proteomes" id="UP000222542"/>
    </source>
</evidence>
<dbReference type="Pfam" id="PF00016">
    <property type="entry name" value="RuBisCO_large"/>
    <property type="match status" value="1"/>
</dbReference>
<dbReference type="PANTHER" id="PTHR42704:SF16">
    <property type="entry name" value="RIBULOSE BISPHOSPHATE CARBOXYLASE LARGE CHAIN"/>
    <property type="match status" value="1"/>
</dbReference>
<feature type="domain" description="Ribulose bisphosphate carboxylase large subunit C-terminal" evidence="1">
    <location>
        <begin position="1"/>
        <end position="57"/>
    </location>
</feature>
<gene>
    <name evidence="2" type="ORF">T459_19704</name>
</gene>
<dbReference type="InterPro" id="IPR000685">
    <property type="entry name" value="RuBisCO_lsu_C"/>
</dbReference>
<dbReference type="InterPro" id="IPR033966">
    <property type="entry name" value="RuBisCO"/>
</dbReference>
<dbReference type="SUPFAM" id="SSF51649">
    <property type="entry name" value="RuBisCo, C-terminal domain"/>
    <property type="match status" value="1"/>
</dbReference>
<evidence type="ECO:0000313" key="2">
    <source>
        <dbReference type="EMBL" id="PHT76182.1"/>
    </source>
</evidence>
<dbReference type="Gramene" id="PHT76182">
    <property type="protein sequence ID" value="PHT76182"/>
    <property type="gene ID" value="T459_19704"/>
</dbReference>
<dbReference type="Gene3D" id="3.20.20.110">
    <property type="entry name" value="Ribulose bisphosphate carboxylase, large subunit, C-terminal domain"/>
    <property type="match status" value="1"/>
</dbReference>
<dbReference type="InterPro" id="IPR036376">
    <property type="entry name" value="RuBisCO_lsu_C_sf"/>
</dbReference>
<dbReference type="STRING" id="4072.A0A2G2Z2C9"/>
<keyword evidence="3" id="KW-1185">Reference proteome</keyword>
<dbReference type="PANTHER" id="PTHR42704">
    <property type="entry name" value="RIBULOSE BISPHOSPHATE CARBOXYLASE"/>
    <property type="match status" value="1"/>
</dbReference>
<dbReference type="Proteomes" id="UP000222542">
    <property type="component" value="Unassembled WGS sequence"/>
</dbReference>
<proteinExistence type="predicted"/>
<organism evidence="2 3">
    <name type="scientific">Capsicum annuum</name>
    <name type="common">Capsicum pepper</name>
    <dbReference type="NCBI Taxonomy" id="4072"/>
    <lineage>
        <taxon>Eukaryota</taxon>
        <taxon>Viridiplantae</taxon>
        <taxon>Streptophyta</taxon>
        <taxon>Embryophyta</taxon>
        <taxon>Tracheophyta</taxon>
        <taxon>Spermatophyta</taxon>
        <taxon>Magnoliopsida</taxon>
        <taxon>eudicotyledons</taxon>
        <taxon>Gunneridae</taxon>
        <taxon>Pentapetalae</taxon>
        <taxon>asterids</taxon>
        <taxon>lamiids</taxon>
        <taxon>Solanales</taxon>
        <taxon>Solanaceae</taxon>
        <taxon>Solanoideae</taxon>
        <taxon>Capsiceae</taxon>
        <taxon>Capsicum</taxon>
    </lineage>
</organism>
<reference evidence="2 3" key="1">
    <citation type="journal article" date="2014" name="Nat. Genet.">
        <title>Genome sequence of the hot pepper provides insights into the evolution of pungency in Capsicum species.</title>
        <authorList>
            <person name="Kim S."/>
            <person name="Park M."/>
            <person name="Yeom S.I."/>
            <person name="Kim Y.M."/>
            <person name="Lee J.M."/>
            <person name="Lee H.A."/>
            <person name="Seo E."/>
            <person name="Choi J."/>
            <person name="Cheong K."/>
            <person name="Kim K.T."/>
            <person name="Jung K."/>
            <person name="Lee G.W."/>
            <person name="Oh S.K."/>
            <person name="Bae C."/>
            <person name="Kim S.B."/>
            <person name="Lee H.Y."/>
            <person name="Kim S.Y."/>
            <person name="Kim M.S."/>
            <person name="Kang B.C."/>
            <person name="Jo Y.D."/>
            <person name="Yang H.B."/>
            <person name="Jeong H.J."/>
            <person name="Kang W.H."/>
            <person name="Kwon J.K."/>
            <person name="Shin C."/>
            <person name="Lim J.Y."/>
            <person name="Park J.H."/>
            <person name="Huh J.H."/>
            <person name="Kim J.S."/>
            <person name="Kim B.D."/>
            <person name="Cohen O."/>
            <person name="Paran I."/>
            <person name="Suh M.C."/>
            <person name="Lee S.B."/>
            <person name="Kim Y.K."/>
            <person name="Shin Y."/>
            <person name="Noh S.J."/>
            <person name="Park J."/>
            <person name="Seo Y.S."/>
            <person name="Kwon S.Y."/>
            <person name="Kim H.A."/>
            <person name="Park J.M."/>
            <person name="Kim H.J."/>
            <person name="Choi S.B."/>
            <person name="Bosland P.W."/>
            <person name="Reeves G."/>
            <person name="Jo S.H."/>
            <person name="Lee B.W."/>
            <person name="Cho H.T."/>
            <person name="Choi H.S."/>
            <person name="Lee M.S."/>
            <person name="Yu Y."/>
            <person name="Do Choi Y."/>
            <person name="Park B.S."/>
            <person name="van Deynze A."/>
            <person name="Ashrafi H."/>
            <person name="Hill T."/>
            <person name="Kim W.T."/>
            <person name="Pai H.S."/>
            <person name="Ahn H.K."/>
            <person name="Yeam I."/>
            <person name="Giovannoni J.J."/>
            <person name="Rose J.K."/>
            <person name="Sorensen I."/>
            <person name="Lee S.J."/>
            <person name="Kim R.W."/>
            <person name="Choi I.Y."/>
            <person name="Choi B.S."/>
            <person name="Lim J.S."/>
            <person name="Lee Y.H."/>
            <person name="Choi D."/>
        </authorList>
    </citation>
    <scope>NUCLEOTIDE SEQUENCE [LARGE SCALE GENOMIC DNA]</scope>
    <source>
        <strain evidence="3">cv. CM334</strain>
    </source>
</reference>
<sequence length="70" mass="8042">MSGGDHIHSSTIVGKLEGERDITLGFIYLLHNNFFEQDQSCDIYFSQDWVSLPGFLPWLLEVFMFGICLI</sequence>
<evidence type="ECO:0000259" key="1">
    <source>
        <dbReference type="Pfam" id="PF00016"/>
    </source>
</evidence>
<dbReference type="GO" id="GO:0000287">
    <property type="term" value="F:magnesium ion binding"/>
    <property type="evidence" value="ECO:0007669"/>
    <property type="project" value="InterPro"/>
</dbReference>
<comment type="caution">
    <text evidence="2">The sequence shown here is derived from an EMBL/GenBank/DDBJ whole genome shotgun (WGS) entry which is preliminary data.</text>
</comment>
<dbReference type="AlphaFoldDB" id="A0A2G2Z2C9"/>
<dbReference type="GO" id="GO:0016984">
    <property type="term" value="F:ribulose-bisphosphate carboxylase activity"/>
    <property type="evidence" value="ECO:0007669"/>
    <property type="project" value="InterPro"/>
</dbReference>
<name>A0A2G2Z2C9_CAPAN</name>
<protein>
    <recommendedName>
        <fullName evidence="1">Ribulose bisphosphate carboxylase large subunit C-terminal domain-containing protein</fullName>
    </recommendedName>
</protein>
<dbReference type="EMBL" id="AYRZ02000007">
    <property type="protein sequence ID" value="PHT76182.1"/>
    <property type="molecule type" value="Genomic_DNA"/>
</dbReference>
<reference evidence="2 3" key="2">
    <citation type="journal article" date="2017" name="Genome Biol.">
        <title>New reference genome sequences of hot pepper reveal the massive evolution of plant disease-resistance genes by retroduplication.</title>
        <authorList>
            <person name="Kim S."/>
            <person name="Park J."/>
            <person name="Yeom S.I."/>
            <person name="Kim Y.M."/>
            <person name="Seo E."/>
            <person name="Kim K.T."/>
            <person name="Kim M.S."/>
            <person name="Lee J.M."/>
            <person name="Cheong K."/>
            <person name="Shin H.S."/>
            <person name="Kim S.B."/>
            <person name="Han K."/>
            <person name="Lee J."/>
            <person name="Park M."/>
            <person name="Lee H.A."/>
            <person name="Lee H.Y."/>
            <person name="Lee Y."/>
            <person name="Oh S."/>
            <person name="Lee J.H."/>
            <person name="Choi E."/>
            <person name="Choi E."/>
            <person name="Lee S.E."/>
            <person name="Jeon J."/>
            <person name="Kim H."/>
            <person name="Choi G."/>
            <person name="Song H."/>
            <person name="Lee J."/>
            <person name="Lee S.C."/>
            <person name="Kwon J.K."/>
            <person name="Lee H.Y."/>
            <person name="Koo N."/>
            <person name="Hong Y."/>
            <person name="Kim R.W."/>
            <person name="Kang W.H."/>
            <person name="Huh J.H."/>
            <person name="Kang B.C."/>
            <person name="Yang T.J."/>
            <person name="Lee Y.H."/>
            <person name="Bennetzen J.L."/>
            <person name="Choi D."/>
        </authorList>
    </citation>
    <scope>NUCLEOTIDE SEQUENCE [LARGE SCALE GENOMIC DNA]</scope>
    <source>
        <strain evidence="3">cv. CM334</strain>
    </source>
</reference>
<accession>A0A2G2Z2C9</accession>